<feature type="domain" description="C2H2-type" evidence="12">
    <location>
        <begin position="271"/>
        <end position="298"/>
    </location>
</feature>
<keyword evidence="3" id="KW-0677">Repeat</keyword>
<keyword evidence="5" id="KW-0862">Zinc</keyword>
<keyword evidence="9" id="KW-0539">Nucleus</keyword>
<keyword evidence="6" id="KW-0805">Transcription regulation</keyword>
<dbReference type="SUPFAM" id="SSF57667">
    <property type="entry name" value="beta-beta-alpha zinc fingers"/>
    <property type="match status" value="3"/>
</dbReference>
<dbReference type="Pfam" id="PF00096">
    <property type="entry name" value="zf-C2H2"/>
    <property type="match status" value="4"/>
</dbReference>
<evidence type="ECO:0000256" key="2">
    <source>
        <dbReference type="ARBA" id="ARBA00022723"/>
    </source>
</evidence>
<keyword evidence="2" id="KW-0479">Metal-binding</keyword>
<evidence type="ECO:0000256" key="4">
    <source>
        <dbReference type="ARBA" id="ARBA00022771"/>
    </source>
</evidence>
<keyword evidence="7" id="KW-0238">DNA-binding</keyword>
<dbReference type="PROSITE" id="PS00028">
    <property type="entry name" value="ZINC_FINGER_C2H2_1"/>
    <property type="match status" value="4"/>
</dbReference>
<evidence type="ECO:0000259" key="12">
    <source>
        <dbReference type="PROSITE" id="PS50157"/>
    </source>
</evidence>
<dbReference type="InterPro" id="IPR050457">
    <property type="entry name" value="ZnFinger_BTB_dom_contain"/>
</dbReference>
<dbReference type="PROSITE" id="PS50157">
    <property type="entry name" value="ZINC_FINGER_C2H2_2"/>
    <property type="match status" value="5"/>
</dbReference>
<organism evidence="13 14">
    <name type="scientific">Araneus ventricosus</name>
    <name type="common">Orbweaver spider</name>
    <name type="synonym">Epeira ventricosa</name>
    <dbReference type="NCBI Taxonomy" id="182803"/>
    <lineage>
        <taxon>Eukaryota</taxon>
        <taxon>Metazoa</taxon>
        <taxon>Ecdysozoa</taxon>
        <taxon>Arthropoda</taxon>
        <taxon>Chelicerata</taxon>
        <taxon>Arachnida</taxon>
        <taxon>Araneae</taxon>
        <taxon>Araneomorphae</taxon>
        <taxon>Entelegynae</taxon>
        <taxon>Araneoidea</taxon>
        <taxon>Araneidae</taxon>
        <taxon>Araneus</taxon>
    </lineage>
</organism>
<evidence type="ECO:0000256" key="6">
    <source>
        <dbReference type="ARBA" id="ARBA00023015"/>
    </source>
</evidence>
<feature type="coiled-coil region" evidence="11">
    <location>
        <begin position="8"/>
        <end position="35"/>
    </location>
</feature>
<evidence type="ECO:0000313" key="14">
    <source>
        <dbReference type="Proteomes" id="UP000499080"/>
    </source>
</evidence>
<evidence type="ECO:0000256" key="10">
    <source>
        <dbReference type="PROSITE-ProRule" id="PRU00042"/>
    </source>
</evidence>
<dbReference type="GO" id="GO:0000981">
    <property type="term" value="F:DNA-binding transcription factor activity, RNA polymerase II-specific"/>
    <property type="evidence" value="ECO:0007669"/>
    <property type="project" value="TreeGrafter"/>
</dbReference>
<dbReference type="AlphaFoldDB" id="A0A4Y2P8P2"/>
<dbReference type="GO" id="GO:0008270">
    <property type="term" value="F:zinc ion binding"/>
    <property type="evidence" value="ECO:0007669"/>
    <property type="project" value="UniProtKB-KW"/>
</dbReference>
<comment type="caution">
    <text evidence="13">The sequence shown here is derived from an EMBL/GenBank/DDBJ whole genome shotgun (WGS) entry which is preliminary data.</text>
</comment>
<dbReference type="OrthoDB" id="6429687at2759"/>
<feature type="domain" description="C2H2-type" evidence="12">
    <location>
        <begin position="299"/>
        <end position="326"/>
    </location>
</feature>
<feature type="domain" description="C2H2-type" evidence="12">
    <location>
        <begin position="383"/>
        <end position="407"/>
    </location>
</feature>
<evidence type="ECO:0000313" key="13">
    <source>
        <dbReference type="EMBL" id="GBN47661.1"/>
    </source>
</evidence>
<keyword evidence="8" id="KW-0804">Transcription</keyword>
<accession>A0A4Y2P8P2</accession>
<feature type="domain" description="C2H2-type" evidence="12">
    <location>
        <begin position="355"/>
        <end position="382"/>
    </location>
</feature>
<dbReference type="FunFam" id="3.30.160.60:FF:000478">
    <property type="entry name" value="Zinc finger protein 133"/>
    <property type="match status" value="1"/>
</dbReference>
<dbReference type="Gene3D" id="3.30.160.60">
    <property type="entry name" value="Classic Zinc Finger"/>
    <property type="match status" value="5"/>
</dbReference>
<dbReference type="SMART" id="SM00355">
    <property type="entry name" value="ZnF_C2H2"/>
    <property type="match status" value="5"/>
</dbReference>
<proteinExistence type="predicted"/>
<dbReference type="InterPro" id="IPR013087">
    <property type="entry name" value="Znf_C2H2_type"/>
</dbReference>
<reference evidence="13 14" key="1">
    <citation type="journal article" date="2019" name="Sci. Rep.">
        <title>Orb-weaving spider Araneus ventricosus genome elucidates the spidroin gene catalogue.</title>
        <authorList>
            <person name="Kono N."/>
            <person name="Nakamura H."/>
            <person name="Ohtoshi R."/>
            <person name="Moran D.A.P."/>
            <person name="Shinohara A."/>
            <person name="Yoshida Y."/>
            <person name="Fujiwara M."/>
            <person name="Mori M."/>
            <person name="Tomita M."/>
            <person name="Arakawa K."/>
        </authorList>
    </citation>
    <scope>NUCLEOTIDE SEQUENCE [LARGE SCALE GENOMIC DNA]</scope>
</reference>
<comment type="subcellular location">
    <subcellularLocation>
        <location evidence="1">Nucleus</location>
    </subcellularLocation>
</comment>
<dbReference type="GO" id="GO:0000978">
    <property type="term" value="F:RNA polymerase II cis-regulatory region sequence-specific DNA binding"/>
    <property type="evidence" value="ECO:0007669"/>
    <property type="project" value="TreeGrafter"/>
</dbReference>
<keyword evidence="14" id="KW-1185">Reference proteome</keyword>
<name>A0A4Y2P8P2_ARAVE</name>
<keyword evidence="11" id="KW-0175">Coiled coil</keyword>
<evidence type="ECO:0000256" key="1">
    <source>
        <dbReference type="ARBA" id="ARBA00004123"/>
    </source>
</evidence>
<dbReference type="PANTHER" id="PTHR46105:SF5">
    <property type="entry name" value="ZINC FINGER AND BTB DOMAIN-CONTAINING PROTEIN 44 ISOFORM X1"/>
    <property type="match status" value="1"/>
</dbReference>
<dbReference type="FunFam" id="3.30.160.60:FF:000260">
    <property type="entry name" value="Spalt-like transcription factor 1"/>
    <property type="match status" value="1"/>
</dbReference>
<keyword evidence="4 10" id="KW-0863">Zinc-finger</keyword>
<gene>
    <name evidence="13" type="primary">Znf652</name>
    <name evidence="13" type="ORF">AVEN_240921_1</name>
</gene>
<dbReference type="EMBL" id="BGPR01010714">
    <property type="protein sequence ID" value="GBN47661.1"/>
    <property type="molecule type" value="Genomic_DNA"/>
</dbReference>
<dbReference type="PANTHER" id="PTHR46105">
    <property type="entry name" value="AGAP004733-PA"/>
    <property type="match status" value="1"/>
</dbReference>
<dbReference type="FunFam" id="3.30.160.60:FF:000912">
    <property type="entry name" value="Zinc finger protein 660"/>
    <property type="match status" value="1"/>
</dbReference>
<dbReference type="Proteomes" id="UP000499080">
    <property type="component" value="Unassembled WGS sequence"/>
</dbReference>
<evidence type="ECO:0000256" key="8">
    <source>
        <dbReference type="ARBA" id="ARBA00023163"/>
    </source>
</evidence>
<evidence type="ECO:0000256" key="3">
    <source>
        <dbReference type="ARBA" id="ARBA00022737"/>
    </source>
</evidence>
<protein>
    <submittedName>
        <fullName evidence="13">Zinc finger protein 652</fullName>
    </submittedName>
</protein>
<dbReference type="InterPro" id="IPR036236">
    <property type="entry name" value="Znf_C2H2_sf"/>
</dbReference>
<evidence type="ECO:0000256" key="5">
    <source>
        <dbReference type="ARBA" id="ARBA00022833"/>
    </source>
</evidence>
<feature type="domain" description="C2H2-type" evidence="12">
    <location>
        <begin position="327"/>
        <end position="354"/>
    </location>
</feature>
<evidence type="ECO:0000256" key="7">
    <source>
        <dbReference type="ARBA" id="ARBA00023125"/>
    </source>
</evidence>
<dbReference type="FunFam" id="3.30.160.60:FF:002343">
    <property type="entry name" value="Zinc finger protein 33A"/>
    <property type="match status" value="1"/>
</dbReference>
<evidence type="ECO:0000256" key="11">
    <source>
        <dbReference type="SAM" id="Coils"/>
    </source>
</evidence>
<sequence>MNLHHEYSESFLDELEKLAERLEAATRNQDCTSEDVRHSNPKTQASEIHLNSAFDSGSSFLTKNIFQGEQVTSSSVSPFITQCHGSSLDVSRSESHNSAHQSIFEATDESPENTLVVPGETLPGDICRADDNNSNPSENCSSQNDSEWCNLRPVQQMKRKNTNFGVKTNTCRKKENKTSAFNRPRKRAYLDAISASPMCIERDGNNAESQKGKDYSKIKSVSAKITQIDDYSTSEISTNSVALGSLSDAVSLPGPSGIHTQSHRSGKDKCFVCDVCGKDFSSNYNLKVHLRTHAGEKPFECPTCDKRFTQQGHLRSHLGTHTGEKPFVCDICRKGFTQKQHFDRHYRTHTGEKPFVRNICGKGFSDRSSLNKHVPTHEGGKRYKCGVCGKTFSRNDYRNRHHKEKHQ</sequence>
<evidence type="ECO:0000256" key="9">
    <source>
        <dbReference type="ARBA" id="ARBA00023242"/>
    </source>
</evidence>